<dbReference type="Gene3D" id="3.80.10.10">
    <property type="entry name" value="Ribonuclease Inhibitor"/>
    <property type="match status" value="1"/>
</dbReference>
<dbReference type="PANTHER" id="PTHR48053">
    <property type="entry name" value="LEUCINE RICH REPEAT FAMILY PROTEIN, EXPRESSED"/>
    <property type="match status" value="1"/>
</dbReference>
<dbReference type="InterPro" id="IPR032675">
    <property type="entry name" value="LRR_dom_sf"/>
</dbReference>
<name>A0A382BC02_9ZZZZ</name>
<dbReference type="SUPFAM" id="SSF52058">
    <property type="entry name" value="L domain-like"/>
    <property type="match status" value="1"/>
</dbReference>
<dbReference type="AlphaFoldDB" id="A0A382BC02"/>
<evidence type="ECO:0000256" key="2">
    <source>
        <dbReference type="ARBA" id="ARBA00022729"/>
    </source>
</evidence>
<dbReference type="InterPro" id="IPR051716">
    <property type="entry name" value="Plant_RL_S/T_kinase"/>
</dbReference>
<dbReference type="InterPro" id="IPR001611">
    <property type="entry name" value="Leu-rich_rpt"/>
</dbReference>
<gene>
    <name evidence="4" type="ORF">METZ01_LOCUS164152</name>
</gene>
<keyword evidence="3" id="KW-0677">Repeat</keyword>
<evidence type="ECO:0000256" key="1">
    <source>
        <dbReference type="ARBA" id="ARBA00004167"/>
    </source>
</evidence>
<dbReference type="FunFam" id="3.80.10.10:FF:000383">
    <property type="entry name" value="Leucine-rich repeat receptor protein kinase EMS1"/>
    <property type="match status" value="1"/>
</dbReference>
<evidence type="ECO:0000313" key="4">
    <source>
        <dbReference type="EMBL" id="SVB11298.1"/>
    </source>
</evidence>
<dbReference type="Pfam" id="PF00560">
    <property type="entry name" value="LRR_1"/>
    <property type="match status" value="3"/>
</dbReference>
<sequence length="197" mass="21736">MNKINRIIPLLLFFGLAFWSCDEPEPEQSDAQEEGPISIELPDCPSLENINEENLCIADDGTDGVKILDQCYSIENTTEINGPFSDAPSGSIPKEIGLLTNLIRLNLNNRWGNTKFTGEIPTEICNLTNLVYLSLSYNELTGSIPPEIGHLTNLLFLLISRNEINGEIPSTIGNLVDLRSLLFSFNNLSGTIPREIG</sequence>
<feature type="non-terminal residue" evidence="4">
    <location>
        <position position="197"/>
    </location>
</feature>
<evidence type="ECO:0000256" key="3">
    <source>
        <dbReference type="ARBA" id="ARBA00022737"/>
    </source>
</evidence>
<protein>
    <recommendedName>
        <fullName evidence="5">Leucine-rich repeat-containing N-terminal plant-type domain-containing protein</fullName>
    </recommendedName>
</protein>
<evidence type="ECO:0008006" key="5">
    <source>
        <dbReference type="Google" id="ProtNLM"/>
    </source>
</evidence>
<comment type="subcellular location">
    <subcellularLocation>
        <location evidence="1">Membrane</location>
        <topology evidence="1">Single-pass membrane protein</topology>
    </subcellularLocation>
</comment>
<dbReference type="EMBL" id="UINC01029113">
    <property type="protein sequence ID" value="SVB11298.1"/>
    <property type="molecule type" value="Genomic_DNA"/>
</dbReference>
<accession>A0A382BC02</accession>
<dbReference type="PANTHER" id="PTHR48053:SF126">
    <property type="entry name" value="MDIS1-INTERACTING RECEPTOR LIKE KINASE 2-LIKE ISOFORM X1"/>
    <property type="match status" value="1"/>
</dbReference>
<organism evidence="4">
    <name type="scientific">marine metagenome</name>
    <dbReference type="NCBI Taxonomy" id="408172"/>
    <lineage>
        <taxon>unclassified sequences</taxon>
        <taxon>metagenomes</taxon>
        <taxon>ecological metagenomes</taxon>
    </lineage>
</organism>
<keyword evidence="2" id="KW-0732">Signal</keyword>
<proteinExistence type="predicted"/>
<dbReference type="GO" id="GO:0016020">
    <property type="term" value="C:membrane"/>
    <property type="evidence" value="ECO:0007669"/>
    <property type="project" value="UniProtKB-SubCell"/>
</dbReference>
<reference evidence="4" key="1">
    <citation type="submission" date="2018-05" db="EMBL/GenBank/DDBJ databases">
        <authorList>
            <person name="Lanie J.A."/>
            <person name="Ng W.-L."/>
            <person name="Kazmierczak K.M."/>
            <person name="Andrzejewski T.M."/>
            <person name="Davidsen T.M."/>
            <person name="Wayne K.J."/>
            <person name="Tettelin H."/>
            <person name="Glass J.I."/>
            <person name="Rusch D."/>
            <person name="Podicherti R."/>
            <person name="Tsui H.-C.T."/>
            <person name="Winkler M.E."/>
        </authorList>
    </citation>
    <scope>NUCLEOTIDE SEQUENCE</scope>
</reference>